<evidence type="ECO:0000256" key="3">
    <source>
        <dbReference type="ARBA" id="ARBA00022553"/>
    </source>
</evidence>
<comment type="cofactor">
    <cofactor evidence="1">
        <name>pantetheine 4'-phosphate</name>
        <dbReference type="ChEBI" id="CHEBI:47942"/>
    </cofactor>
</comment>
<dbReference type="InterPro" id="IPR020806">
    <property type="entry name" value="PKS_PP-bd"/>
</dbReference>
<gene>
    <name evidence="5" type="ORF">CR152_18885</name>
</gene>
<dbReference type="InterPro" id="IPR001242">
    <property type="entry name" value="Condensation_dom"/>
</dbReference>
<dbReference type="CDD" id="cd19544">
    <property type="entry name" value="E-C_NRPS"/>
    <property type="match status" value="1"/>
</dbReference>
<dbReference type="Gene3D" id="3.30.559.30">
    <property type="entry name" value="Nonribosomal peptide synthetase, condensation domain"/>
    <property type="match status" value="2"/>
</dbReference>
<reference evidence="5" key="1">
    <citation type="submission" date="2017-10" db="EMBL/GenBank/DDBJ databases">
        <title>Massilia psychrophilum sp. nov., a novel purple-pigmented bacterium isolated from Tianshan glacier, Xinjiang Municipality, China.</title>
        <authorList>
            <person name="Wang H."/>
        </authorList>
    </citation>
    <scope>NUCLEOTIDE SEQUENCE [LARGE SCALE GENOMIC DNA]</scope>
    <source>
        <strain evidence="5">B2</strain>
    </source>
</reference>
<dbReference type="InterPro" id="IPR045851">
    <property type="entry name" value="AMP-bd_C_sf"/>
</dbReference>
<feature type="domain" description="Carrier" evidence="4">
    <location>
        <begin position="542"/>
        <end position="616"/>
    </location>
</feature>
<dbReference type="InterPro" id="IPR009081">
    <property type="entry name" value="PP-bd_ACP"/>
</dbReference>
<dbReference type="GO" id="GO:0003824">
    <property type="term" value="F:catalytic activity"/>
    <property type="evidence" value="ECO:0007669"/>
    <property type="project" value="InterPro"/>
</dbReference>
<dbReference type="SMART" id="SM00823">
    <property type="entry name" value="PKS_PP"/>
    <property type="match status" value="1"/>
</dbReference>
<dbReference type="PANTHER" id="PTHR45527:SF1">
    <property type="entry name" value="FATTY ACID SYNTHASE"/>
    <property type="match status" value="1"/>
</dbReference>
<dbReference type="FunFam" id="3.40.50.980:FF:000002">
    <property type="entry name" value="Enterobactin synthetase component F"/>
    <property type="match status" value="1"/>
</dbReference>
<dbReference type="CDD" id="cd12116">
    <property type="entry name" value="A_NRPS_Ta1_like"/>
    <property type="match status" value="1"/>
</dbReference>
<dbReference type="KEGG" id="mass:CR152_18885"/>
<evidence type="ECO:0000256" key="2">
    <source>
        <dbReference type="ARBA" id="ARBA00022450"/>
    </source>
</evidence>
<dbReference type="InterPro" id="IPR036736">
    <property type="entry name" value="ACP-like_sf"/>
</dbReference>
<dbReference type="NCBIfam" id="TIGR01733">
    <property type="entry name" value="AA-adenyl-dom"/>
    <property type="match status" value="2"/>
</dbReference>
<dbReference type="SUPFAM" id="SSF52777">
    <property type="entry name" value="CoA-dependent acyltransferases"/>
    <property type="match status" value="4"/>
</dbReference>
<dbReference type="Gene3D" id="3.30.300.30">
    <property type="match status" value="2"/>
</dbReference>
<dbReference type="PANTHER" id="PTHR45527">
    <property type="entry name" value="NONRIBOSOMAL PEPTIDE SYNTHETASE"/>
    <property type="match status" value="1"/>
</dbReference>
<dbReference type="GO" id="GO:0043041">
    <property type="term" value="P:amino acid activation for nonribosomal peptide biosynthetic process"/>
    <property type="evidence" value="ECO:0007669"/>
    <property type="project" value="TreeGrafter"/>
</dbReference>
<keyword evidence="2" id="KW-0596">Phosphopantetheine</keyword>
<dbReference type="Gene3D" id="2.30.38.10">
    <property type="entry name" value="Luciferase, Domain 3"/>
    <property type="match status" value="2"/>
</dbReference>
<dbReference type="FunFam" id="3.40.50.980:FF:000001">
    <property type="entry name" value="Non-ribosomal peptide synthetase"/>
    <property type="match status" value="2"/>
</dbReference>
<dbReference type="SUPFAM" id="SSF56801">
    <property type="entry name" value="Acetyl-CoA synthetase-like"/>
    <property type="match status" value="2"/>
</dbReference>
<keyword evidence="3" id="KW-0597">Phosphoprotein</keyword>
<dbReference type="EMBL" id="CP024608">
    <property type="protein sequence ID" value="ATQ76362.1"/>
    <property type="molecule type" value="Genomic_DNA"/>
</dbReference>
<dbReference type="InterPro" id="IPR023213">
    <property type="entry name" value="CAT-like_dom_sf"/>
</dbReference>
<sequence length="2135" mass="233573">MRIDSLLENRLAHTCPDRTTRDAVPVAGRWVHEQIELQAEKAPGRVAVSFGDQVLTYGELNARSTRLASQLRTLGVKKNDLVVVLAERSLDMVVGLLGVLKAGAAYVPLDPSHPADRLAYVVQDSGARVLLTQTALRKQAQSLLGMPSDPEQAASVMLIDGPIAALHEPVEPVAIGGEDLAYVIYTSGSTGRPKGVMVPHRALANFLHSIARRPGFDSNDVLLAVTTISFDIAGLELWLPLAQGARCHLVARATVRDAEQLMRCIEQVRPTVMQATPALWTMLFLVGWRNAERLRALCGGEAMPTSLKQHFVETDTQAWNMYGPTETTIWSTVAQVRADQPVFLGDPIAETKLLVLDEQLRPVAEGSEGELCIAGAGVARGYWNRPELTVQKFIEHPLVPDGRVYRTGDRVRLGPGSALEYIGRIDFQVKIRGYRVEPGEVEALLKQHPAVRDAVVVAQGEGAENKRLVAFVIAFEQVLHRQTEGSVLDSIRRYMQEKAPDYMWPAAVVLVDHFPLTANGKIDRLAFPAVDCQLWQGQDFALSQTPQEQMLVDVWAEQLGMTGIGRNAHFFNLGGHSLQIVNVMLALRRRGIEVDVHTLYQYPILSQLALQLPQLERLPQVAGAPSMQSGDPETSLAALDSAQRAVLAAAVPGGLANIKEVGPLGGAIQQGMLYHMLAHPEGDPYVLWQVIRFEREDVLHAYLDALRATIARHDALRVGIVHQGLTQALQVLWREAELAVEALTGHEPLAELKRRCRPDRQGFDLAVAPLQRCTYCQDSATGQWVLLHQLHHLTVDHVSLERMQREIEDRLLGREPAPLLPVSPLQILASLERGQDLAGHKAFFDAMLVDYEPVPAPLGMARPLTGNTVVVDAWRSLAVDLGSRIRQQARGHGVSVAAIFHLAWAKVVACLGGRDDVVFGTVLGGRMQLGEAAQEAFGLFINTLPIRLRMEQQSVLECLWHTQDALMQLLKHEQAPLALAQKSAQLPGTTPLFTTLLNYRHSNINPMPSAEPFKADKPSAVAGIGYSGIIERTTYPVAVNVDDLGDGFAFNAQVEQGQDPERICDYVETALEAIVRALDTAPNSRAGRLMAMPMAERERILHQWNRTDAAFPDQACLHELIEAQVRRTPNAVAVEFGGNCLTYAELNRQANRLARHLVTSFGVKPDAVVGVCAERSLEMVVALLAVLKAGGAYVPLDPHYPDERLCYMLQDSAPTAVLSHAAIPATVAALLAGYAAKTGATVVDLEASRSHWSDVDEDDLPVSETGVTASSLAYVIYTSGSTGRPKGVMNEHRGVVNRLVWMQKAYRLTADDAVLQKTPFSFDVSVWEFFWPLMYGARLVVAKPEGHKDPLYLSGLIQTCGITTMHFVPSMLSAFLDHAAPQAVDCLRRVFCSGEALPAASVRRFRERFPTVELHNLYGPTEAAIDVTAWDCREETARGVIPIGRPIDNMRIHILDTYGQPCPVGVAGELHIAGVGVARGYLGQPGLTAEKFIEDSFHAQGSRMYRTGDIARYLPAGEIEYVGRNDFQVKLRGFRIELGEIEAALSSHPAVKECVVMVRQDVPGDARLVAYLVGTATVSDEACAQSLRAHLRRRLPDFMASASLVWLDALPLTANGKLDRKALPSPADVSMPIPAGQPLADGTQTRLARIWSVLLNQAAIGPQTHFYEAGGHSLLAVTLMARIREQFGLSLPLSAIVAHLDLASQAALIDAELAQGLASADSPAPLPAGGRIRALPAQKAIYKAVRLNPSDLSNNSFIALAFDAEPDLKVLRNLLQTVCARHEALSARFVLENDDLYLQPSPRVMFRLEKRQTLGSLEDDLRDFMRPFSLEDGMNVRGRWVTDGPKPVLLLDFSHAVIDGVGLARLMDELAAGSDDAPLNTSLAVYSEAFHGAEFAALRNDHAEYWHHRLRGWLPAPQPDTAAVQTRSWQFAVGAAQKSQIEALAAQLRISLPEFFMAVFLGLKAQLERQPDQLVSMIFHGRDQLAQQAVIAPLMTVLPVRLGLPAAMLSAASLCEVSAAVRAACRHYLFEADMLATRWPELTRQALFAPAFFGYFKREGFTGRIAGQPCLQLETPLIAGGQAHWNLTCEIAEHATGFDVRLEALAYRAVDSTADWEALFRSLLEGALTAELPQS</sequence>
<dbReference type="Gene3D" id="1.10.1200.10">
    <property type="entry name" value="ACP-like"/>
    <property type="match status" value="2"/>
</dbReference>
<dbReference type="FunFam" id="3.30.300.30:FF:000015">
    <property type="entry name" value="Nonribosomal peptide synthase SidD"/>
    <property type="match status" value="1"/>
</dbReference>
<dbReference type="Pfam" id="PF00550">
    <property type="entry name" value="PP-binding"/>
    <property type="match status" value="2"/>
</dbReference>
<name>A0A2D2DN26_9BURK</name>
<dbReference type="NCBIfam" id="NF003417">
    <property type="entry name" value="PRK04813.1"/>
    <property type="match status" value="2"/>
</dbReference>
<feature type="domain" description="Carrier" evidence="4">
    <location>
        <begin position="1638"/>
        <end position="1713"/>
    </location>
</feature>
<proteinExistence type="predicted"/>
<dbReference type="InterPro" id="IPR020459">
    <property type="entry name" value="AMP-binding"/>
</dbReference>
<dbReference type="SUPFAM" id="SSF47336">
    <property type="entry name" value="ACP-like"/>
    <property type="match status" value="2"/>
</dbReference>
<dbReference type="Pfam" id="PF00668">
    <property type="entry name" value="Condensation"/>
    <property type="match status" value="2"/>
</dbReference>
<dbReference type="FunFam" id="2.30.38.10:FF:000001">
    <property type="entry name" value="Non-ribosomal peptide synthetase PvdI"/>
    <property type="match status" value="1"/>
</dbReference>
<evidence type="ECO:0000256" key="1">
    <source>
        <dbReference type="ARBA" id="ARBA00001957"/>
    </source>
</evidence>
<evidence type="ECO:0000259" key="4">
    <source>
        <dbReference type="PROSITE" id="PS50075"/>
    </source>
</evidence>
<dbReference type="InterPro" id="IPR025110">
    <property type="entry name" value="AMP-bd_C"/>
</dbReference>
<accession>A0A2D2DN26</accession>
<dbReference type="PRINTS" id="PR00154">
    <property type="entry name" value="AMPBINDING"/>
</dbReference>
<dbReference type="GO" id="GO:0005737">
    <property type="term" value="C:cytoplasm"/>
    <property type="evidence" value="ECO:0007669"/>
    <property type="project" value="TreeGrafter"/>
</dbReference>
<dbReference type="OrthoDB" id="8824838at2"/>
<dbReference type="RefSeq" id="WP_099877106.1">
    <property type="nucleotide sequence ID" value="NZ_CP024608.1"/>
</dbReference>
<dbReference type="PROSITE" id="PS50075">
    <property type="entry name" value="CARRIER"/>
    <property type="match status" value="2"/>
</dbReference>
<dbReference type="InterPro" id="IPR010071">
    <property type="entry name" value="AA_adenyl_dom"/>
</dbReference>
<dbReference type="Proteomes" id="UP000229897">
    <property type="component" value="Chromosome"/>
</dbReference>
<dbReference type="Gene3D" id="3.30.559.10">
    <property type="entry name" value="Chloramphenicol acetyltransferase-like domain"/>
    <property type="match status" value="2"/>
</dbReference>
<dbReference type="FunFam" id="3.30.300.30:FF:000010">
    <property type="entry name" value="Enterobactin synthetase component F"/>
    <property type="match status" value="1"/>
</dbReference>
<dbReference type="Pfam" id="PF13193">
    <property type="entry name" value="AMP-binding_C"/>
    <property type="match status" value="2"/>
</dbReference>
<evidence type="ECO:0000313" key="5">
    <source>
        <dbReference type="EMBL" id="ATQ76362.1"/>
    </source>
</evidence>
<evidence type="ECO:0000313" key="6">
    <source>
        <dbReference type="Proteomes" id="UP000229897"/>
    </source>
</evidence>
<organism evidence="5 6">
    <name type="scientific">Massilia violaceinigra</name>
    <dbReference type="NCBI Taxonomy" id="2045208"/>
    <lineage>
        <taxon>Bacteria</taxon>
        <taxon>Pseudomonadati</taxon>
        <taxon>Pseudomonadota</taxon>
        <taxon>Betaproteobacteria</taxon>
        <taxon>Burkholderiales</taxon>
        <taxon>Oxalobacteraceae</taxon>
        <taxon>Telluria group</taxon>
        <taxon>Massilia</taxon>
    </lineage>
</organism>
<dbReference type="Gene3D" id="3.40.50.980">
    <property type="match status" value="4"/>
</dbReference>
<dbReference type="Pfam" id="PF00501">
    <property type="entry name" value="AMP-binding"/>
    <property type="match status" value="2"/>
</dbReference>
<dbReference type="InterPro" id="IPR000873">
    <property type="entry name" value="AMP-dep_synth/lig_dom"/>
</dbReference>
<protein>
    <submittedName>
        <fullName evidence="5">Non-ribosomal peptide synthetase</fullName>
    </submittedName>
</protein>
<dbReference type="GO" id="GO:0031177">
    <property type="term" value="F:phosphopantetheine binding"/>
    <property type="evidence" value="ECO:0007669"/>
    <property type="project" value="InterPro"/>
</dbReference>
<keyword evidence="6" id="KW-1185">Reference proteome</keyword>
<dbReference type="InterPro" id="IPR020845">
    <property type="entry name" value="AMP-binding_CS"/>
</dbReference>
<dbReference type="GO" id="GO:0044550">
    <property type="term" value="P:secondary metabolite biosynthetic process"/>
    <property type="evidence" value="ECO:0007669"/>
    <property type="project" value="UniProtKB-ARBA"/>
</dbReference>
<dbReference type="CDD" id="cd17646">
    <property type="entry name" value="A_NRPS_AB3403-like"/>
    <property type="match status" value="1"/>
</dbReference>
<dbReference type="FunFam" id="3.40.50.12780:FF:000012">
    <property type="entry name" value="Non-ribosomal peptide synthetase"/>
    <property type="match status" value="2"/>
</dbReference>
<dbReference type="PROSITE" id="PS00455">
    <property type="entry name" value="AMP_BINDING"/>
    <property type="match status" value="2"/>
</dbReference>